<dbReference type="AlphaFoldDB" id="A0A2P4X2B3"/>
<evidence type="ECO:0000259" key="2">
    <source>
        <dbReference type="Pfam" id="PF21056"/>
    </source>
</evidence>
<feature type="region of interest" description="Disordered" evidence="1">
    <location>
        <begin position="71"/>
        <end position="95"/>
    </location>
</feature>
<name>A0A2P4X2B3_9STRA</name>
<dbReference type="OrthoDB" id="124789at2759"/>
<organism evidence="3 4">
    <name type="scientific">Phytophthora palmivora</name>
    <dbReference type="NCBI Taxonomy" id="4796"/>
    <lineage>
        <taxon>Eukaryota</taxon>
        <taxon>Sar</taxon>
        <taxon>Stramenopiles</taxon>
        <taxon>Oomycota</taxon>
        <taxon>Peronosporomycetes</taxon>
        <taxon>Peronosporales</taxon>
        <taxon>Peronosporaceae</taxon>
        <taxon>Phytophthora</taxon>
    </lineage>
</organism>
<dbReference type="PANTHER" id="PTHR31569">
    <property type="entry name" value="SWIM-TYPE DOMAIN-CONTAINING PROTEIN"/>
    <property type="match status" value="1"/>
</dbReference>
<dbReference type="PANTHER" id="PTHR31569:SF4">
    <property type="entry name" value="SWIM-TYPE DOMAIN-CONTAINING PROTEIN"/>
    <property type="match status" value="1"/>
</dbReference>
<dbReference type="InterPro" id="IPR048324">
    <property type="entry name" value="ZSWIM1-3_RNaseH-like"/>
</dbReference>
<evidence type="ECO:0000256" key="1">
    <source>
        <dbReference type="SAM" id="MobiDB-lite"/>
    </source>
</evidence>
<dbReference type="Proteomes" id="UP000237271">
    <property type="component" value="Unassembled WGS sequence"/>
</dbReference>
<evidence type="ECO:0000313" key="3">
    <source>
        <dbReference type="EMBL" id="POM59688.1"/>
    </source>
</evidence>
<protein>
    <recommendedName>
        <fullName evidence="2">ZSWIM1/3 RNaseH-like domain-containing protein</fullName>
    </recommendedName>
</protein>
<keyword evidence="4" id="KW-1185">Reference proteome</keyword>
<dbReference type="InterPro" id="IPR052579">
    <property type="entry name" value="Zinc_finger_SWIM"/>
</dbReference>
<sequence>MDIPRDAVETTTRPIGENLKIKKLAVTAINNTVVGTDSDDGEVAVSIDSEFDPAEFEVSDVDDEDAAISGGSVLTAEGPDTAQKKKRGRHDQFDDNQREYKVSRTISTTNILSHQSLRKERRRTKTWNDRELMRKAHVPVTNLVPEFPTKLFADWEDFDATLQSYMAANYLCLRLPPNMTHLFKAYWCTHASSQASPGKGRRDRDCRYTGCEAGFTVRSVKSIVNGCVAWNVQITNQVIYDSYGGAKSRQLAPEVRRELGLLTDMKQTRNILQLVLGSTTIERTKLLLDTFAESDSGNDVLLVRDQLDITCIIVMQTSAHKTCFKQWGDNLVMDWTHGRGIPVVDFLALDQKGETMLLIVEFFKRKNPSWNNIQTVVIDKDFVEWRILDDAFPSAKILLCQFHALTYWRKVCRRPKFDLKMAQRDEMEAAFAKLIYCSTQSKFDSEAATFARICKTECPELLQYFHKTGKRV</sequence>
<feature type="domain" description="ZSWIM1/3 RNaseH-like" evidence="2">
    <location>
        <begin position="337"/>
        <end position="398"/>
    </location>
</feature>
<dbReference type="Pfam" id="PF21056">
    <property type="entry name" value="ZSWIM1-3_RNaseH-like"/>
    <property type="match status" value="1"/>
</dbReference>
<gene>
    <name evidence="3" type="ORF">PHPALM_31540</name>
</gene>
<evidence type="ECO:0000313" key="4">
    <source>
        <dbReference type="Proteomes" id="UP000237271"/>
    </source>
</evidence>
<reference evidence="3 4" key="1">
    <citation type="journal article" date="2017" name="Genome Biol. Evol.">
        <title>Phytophthora megakarya and P. palmivora, closely related causal agents of cacao black pod rot, underwent increases in genome sizes and gene numbers by different mechanisms.</title>
        <authorList>
            <person name="Ali S.S."/>
            <person name="Shao J."/>
            <person name="Lary D.J."/>
            <person name="Kronmiller B."/>
            <person name="Shen D."/>
            <person name="Strem M.D."/>
            <person name="Amoako-Attah I."/>
            <person name="Akrofi A.Y."/>
            <person name="Begoude B.A."/>
            <person name="Ten Hoopen G.M."/>
            <person name="Coulibaly K."/>
            <person name="Kebe B.I."/>
            <person name="Melnick R.L."/>
            <person name="Guiltinan M.J."/>
            <person name="Tyler B.M."/>
            <person name="Meinhardt L.W."/>
            <person name="Bailey B.A."/>
        </authorList>
    </citation>
    <scope>NUCLEOTIDE SEQUENCE [LARGE SCALE GENOMIC DNA]</scope>
    <source>
        <strain evidence="4">sbr112.9</strain>
    </source>
</reference>
<dbReference type="EMBL" id="NCKW01017058">
    <property type="protein sequence ID" value="POM59688.1"/>
    <property type="molecule type" value="Genomic_DNA"/>
</dbReference>
<comment type="caution">
    <text evidence="3">The sequence shown here is derived from an EMBL/GenBank/DDBJ whole genome shotgun (WGS) entry which is preliminary data.</text>
</comment>
<proteinExistence type="predicted"/>
<accession>A0A2P4X2B3</accession>